<dbReference type="Proteomes" id="UP000273405">
    <property type="component" value="Unassembled WGS sequence"/>
</dbReference>
<dbReference type="InterPro" id="IPR036890">
    <property type="entry name" value="HATPase_C_sf"/>
</dbReference>
<keyword evidence="2" id="KW-0067">ATP-binding</keyword>
<accession>A0A3A8NV41</accession>
<dbReference type="OrthoDB" id="9780487at2"/>
<evidence type="ECO:0000313" key="2">
    <source>
        <dbReference type="EMBL" id="RKH48078.1"/>
    </source>
</evidence>
<gene>
    <name evidence="2" type="ORF">D7X12_01270</name>
</gene>
<comment type="caution">
    <text evidence="2">The sequence shown here is derived from an EMBL/GenBank/DDBJ whole genome shotgun (WGS) entry which is preliminary data.</text>
</comment>
<organism evidence="2 3">
    <name type="scientific">Corallococcus sicarius</name>
    <dbReference type="NCBI Taxonomy" id="2316726"/>
    <lineage>
        <taxon>Bacteria</taxon>
        <taxon>Pseudomonadati</taxon>
        <taxon>Myxococcota</taxon>
        <taxon>Myxococcia</taxon>
        <taxon>Myxococcales</taxon>
        <taxon>Cystobacterineae</taxon>
        <taxon>Myxococcaceae</taxon>
        <taxon>Corallococcus</taxon>
    </lineage>
</organism>
<dbReference type="EMBL" id="RAWG01000004">
    <property type="protein sequence ID" value="RKH48078.1"/>
    <property type="molecule type" value="Genomic_DNA"/>
</dbReference>
<evidence type="ECO:0000259" key="1">
    <source>
        <dbReference type="SMART" id="SM00387"/>
    </source>
</evidence>
<sequence length="413" mass="45177">MTPLIAPMRAELSDPIPLLRWLETDPASVDLGSIDPIEMWGLVAIAALSRRDGDGRLRVRFEPNSGSCQFARAVGFEGVIDVPGRASSPPGERGRTVKLARIQRQAPTEPASDEISRLLVPEPAFEDTRRTLYYVLNELLRNVVQHSHDPLGGIVGAQLNRGGRNATQPMVQVAVADAGIGIPTSLQGRHKALTDPKEALARSLWPHISSAFDEGETGSSQNAGMGLFFIAEMTKLVGGRLVVATRGAMLKLEGDSHFEDPHGRMTLDASAGYPGTLVTFEMPAEAEQDYEGMIETIRQRAKERTPRRAVHKWLSFESPPAGTLKFVVKHTHVEDAARAQSFAEEKLVPRLLKREAVALDFVGIPTCTQSYVHALLYEALRLAWARKTPVYILNAQPAVRSTLELLENYALGG</sequence>
<feature type="domain" description="Histidine kinase/HSP90-like ATPase" evidence="1">
    <location>
        <begin position="127"/>
        <end position="286"/>
    </location>
</feature>
<evidence type="ECO:0000313" key="3">
    <source>
        <dbReference type="Proteomes" id="UP000273405"/>
    </source>
</evidence>
<keyword evidence="3" id="KW-1185">Reference proteome</keyword>
<dbReference type="Pfam" id="PF02518">
    <property type="entry name" value="HATPase_c"/>
    <property type="match status" value="1"/>
</dbReference>
<protein>
    <submittedName>
        <fullName evidence="2">ATP-binding protein</fullName>
    </submittedName>
</protein>
<dbReference type="InterPro" id="IPR003594">
    <property type="entry name" value="HATPase_dom"/>
</dbReference>
<dbReference type="GO" id="GO:0005524">
    <property type="term" value="F:ATP binding"/>
    <property type="evidence" value="ECO:0007669"/>
    <property type="project" value="UniProtKB-KW"/>
</dbReference>
<keyword evidence="2" id="KW-0547">Nucleotide-binding</keyword>
<dbReference type="SMART" id="SM00387">
    <property type="entry name" value="HATPase_c"/>
    <property type="match status" value="1"/>
</dbReference>
<dbReference type="Gene3D" id="3.30.565.10">
    <property type="entry name" value="Histidine kinase-like ATPase, C-terminal domain"/>
    <property type="match status" value="1"/>
</dbReference>
<reference evidence="3" key="1">
    <citation type="submission" date="2018-09" db="EMBL/GenBank/DDBJ databases">
        <authorList>
            <person name="Livingstone P.G."/>
            <person name="Whitworth D.E."/>
        </authorList>
    </citation>
    <scope>NUCLEOTIDE SEQUENCE [LARGE SCALE GENOMIC DNA]</scope>
    <source>
        <strain evidence="3">CA040B</strain>
    </source>
</reference>
<proteinExistence type="predicted"/>
<dbReference type="RefSeq" id="WP_120623431.1">
    <property type="nucleotide sequence ID" value="NZ_RAWG01000004.1"/>
</dbReference>
<dbReference type="AlphaFoldDB" id="A0A3A8NV41"/>
<name>A0A3A8NV41_9BACT</name>
<dbReference type="SUPFAM" id="SSF55874">
    <property type="entry name" value="ATPase domain of HSP90 chaperone/DNA topoisomerase II/histidine kinase"/>
    <property type="match status" value="1"/>
</dbReference>